<dbReference type="Proteomes" id="UP000556620">
    <property type="component" value="Unassembled WGS sequence"/>
</dbReference>
<accession>A0A7W2JH73</accession>
<dbReference type="RefSeq" id="WP_182388312.1">
    <property type="nucleotide sequence ID" value="NZ_JACGCU010000008.1"/>
</dbReference>
<gene>
    <name evidence="1" type="ORF">H4C44_07025</name>
</gene>
<comment type="caution">
    <text evidence="1">The sequence shown here is derived from an EMBL/GenBank/DDBJ whole genome shotgun (WGS) entry which is preliminary data.</text>
</comment>
<dbReference type="EMBL" id="JACGCU010000008">
    <property type="protein sequence ID" value="MBA6058920.1"/>
    <property type="molecule type" value="Genomic_DNA"/>
</dbReference>
<protein>
    <submittedName>
        <fullName evidence="1">Uncharacterized protein</fullName>
    </submittedName>
</protein>
<dbReference type="AlphaFoldDB" id="A0A7W2JH73"/>
<reference evidence="1 2" key="1">
    <citation type="submission" date="2020-07" db="EMBL/GenBank/DDBJ databases">
        <title>Diversity of carbapenemase encoding genes among Pseudomonas putida group clinical isolates in a tertiary Brazilian hospital.</title>
        <authorList>
            <person name="Alberto-Lei F."/>
            <person name="Nodari C.S."/>
            <person name="Streling A.P."/>
            <person name="Paulino J.T."/>
            <person name="Bessa-Neto F.O."/>
            <person name="Cayo R."/>
            <person name="Gales A.C."/>
        </authorList>
    </citation>
    <scope>NUCLEOTIDE SEQUENCE [LARGE SCALE GENOMIC DNA]</scope>
    <source>
        <strain evidence="1 2">14535</strain>
    </source>
</reference>
<proteinExistence type="predicted"/>
<sequence length="96" mass="10644">MKFHFVLDGIPQGRQETLLSIEAAMPTGRHRLAVFNLKNLGLRTSKGLENCLEYVSGKLGAFLMGPLEEVLKVTGLDLIRFYHVINAVPVVLSGRH</sequence>
<evidence type="ECO:0000313" key="1">
    <source>
        <dbReference type="EMBL" id="MBA6058920.1"/>
    </source>
</evidence>
<organism evidence="1 2">
    <name type="scientific">Pseudomonas juntendi</name>
    <dbReference type="NCBI Taxonomy" id="2666183"/>
    <lineage>
        <taxon>Bacteria</taxon>
        <taxon>Pseudomonadati</taxon>
        <taxon>Pseudomonadota</taxon>
        <taxon>Gammaproteobacteria</taxon>
        <taxon>Pseudomonadales</taxon>
        <taxon>Pseudomonadaceae</taxon>
        <taxon>Pseudomonas</taxon>
    </lineage>
</organism>
<name>A0A7W2JH73_9PSED</name>
<evidence type="ECO:0000313" key="2">
    <source>
        <dbReference type="Proteomes" id="UP000556620"/>
    </source>
</evidence>